<dbReference type="AlphaFoldDB" id="A0A923M4X4"/>
<feature type="signal peptide" evidence="2">
    <location>
        <begin position="1"/>
        <end position="22"/>
    </location>
</feature>
<evidence type="ECO:0000256" key="1">
    <source>
        <dbReference type="SAM" id="MobiDB-lite"/>
    </source>
</evidence>
<keyword evidence="4" id="KW-1185">Reference proteome</keyword>
<feature type="region of interest" description="Disordered" evidence="1">
    <location>
        <begin position="22"/>
        <end position="48"/>
    </location>
</feature>
<dbReference type="EMBL" id="JACORU010000001">
    <property type="protein sequence ID" value="MBC5764025.1"/>
    <property type="molecule type" value="Genomic_DNA"/>
</dbReference>
<protein>
    <recommendedName>
        <fullName evidence="5">TIGR03016 family PEP-CTERM system-associated outer membrane protein</fullName>
    </recommendedName>
</protein>
<proteinExistence type="predicted"/>
<gene>
    <name evidence="3" type="ORF">H8R02_06155</name>
</gene>
<name>A0A923M4X4_9BURK</name>
<feature type="chain" id="PRO_5037656047" description="TIGR03016 family PEP-CTERM system-associated outer membrane protein" evidence="2">
    <location>
        <begin position="23"/>
        <end position="641"/>
    </location>
</feature>
<evidence type="ECO:0008006" key="5">
    <source>
        <dbReference type="Google" id="ProtNLM"/>
    </source>
</evidence>
<dbReference type="Proteomes" id="UP000596827">
    <property type="component" value="Unassembled WGS sequence"/>
</dbReference>
<accession>A0A923M4X4</accession>
<keyword evidence="2" id="KW-0732">Signal</keyword>
<sequence>MRRGSRLLLALLAVAAAGGVAAQQERSPTSDARVAQPPPAEEGNEPGGFKGLFDFNWGGLPPIRTAGSLAYDLRASRAKGEASTMAHLFTGTFGARTYIYQPWFATVQASLRLTSAHTRTGAVDDPFAPHPATAGREQFASGNARIDVFPRSRFPFEVHVDRVDSRIDSGLSTGLDFRTTSIGMTQRYRPATGNWNVSAGYEHREQSGTGFRDTQDSLTADFGLRWKENDLSVGGSLSHARRRLVGESSDFRSLVARHSWSPVGPFSLNTTVNLTQTVDEFAGAPSDISVLQVSSVGLWHREGSPLSLSGAARAVVLRDDVTGHGIDNLSFTAGANYELTRNLRLTANGTVTTTRSSGAQAQGFSGSAGVSWQADTLNFAQFRYDRFATVNASVAASSGSQVEDETQGTVNAQAGHSVTRAWPLGSSSALSLTASQSLSVSRIESSLPAQAAQLASSRNSQRTALHMGSLTWTAGGDNKSLYARLTFSDSRELGGSHARFQLWNFQISGTIEFNRWRSLGGDFTLQRVAQRVGDHYLDAGTGLIPGETTGSTSASGEITYRDNRFLDMPGLRFTSRIKLAQDVLRQAGTLPSLPDRETRMWENRLDWSVGRLETGTLYRLSQVEGKRRDFLMFRVQRNFGD</sequence>
<dbReference type="RefSeq" id="WP_187080431.1">
    <property type="nucleotide sequence ID" value="NZ_JACORU010000001.1"/>
</dbReference>
<evidence type="ECO:0000256" key="2">
    <source>
        <dbReference type="SAM" id="SignalP"/>
    </source>
</evidence>
<evidence type="ECO:0000313" key="3">
    <source>
        <dbReference type="EMBL" id="MBC5764025.1"/>
    </source>
</evidence>
<evidence type="ECO:0000313" key="4">
    <source>
        <dbReference type="Proteomes" id="UP000596827"/>
    </source>
</evidence>
<organism evidence="3 4">
    <name type="scientific">Ramlibacter albus</name>
    <dbReference type="NCBI Taxonomy" id="2079448"/>
    <lineage>
        <taxon>Bacteria</taxon>
        <taxon>Pseudomonadati</taxon>
        <taxon>Pseudomonadota</taxon>
        <taxon>Betaproteobacteria</taxon>
        <taxon>Burkholderiales</taxon>
        <taxon>Comamonadaceae</taxon>
        <taxon>Ramlibacter</taxon>
    </lineage>
</organism>
<dbReference type="SUPFAM" id="SSF56935">
    <property type="entry name" value="Porins"/>
    <property type="match status" value="1"/>
</dbReference>
<comment type="caution">
    <text evidence="3">The sequence shown here is derived from an EMBL/GenBank/DDBJ whole genome shotgun (WGS) entry which is preliminary data.</text>
</comment>
<reference evidence="3" key="1">
    <citation type="submission" date="2020-08" db="EMBL/GenBank/DDBJ databases">
        <title>Ramlibacter sp. GTP1 16S ribosomal RNA gene genome sequencing and assembly.</title>
        <authorList>
            <person name="Kang M."/>
        </authorList>
    </citation>
    <scope>NUCLEOTIDE SEQUENCE</scope>
    <source>
        <strain evidence="3">GTP1</strain>
    </source>
</reference>